<dbReference type="FunFam" id="3.40.1160.10:FF:000023">
    <property type="entry name" value="Probable aspartokinase"/>
    <property type="match status" value="1"/>
</dbReference>
<evidence type="ECO:0000256" key="2">
    <source>
        <dbReference type="ARBA" id="ARBA00022679"/>
    </source>
</evidence>
<dbReference type="GO" id="GO:0009090">
    <property type="term" value="P:homoserine biosynthetic process"/>
    <property type="evidence" value="ECO:0007669"/>
    <property type="project" value="EnsemblFungi"/>
</dbReference>
<keyword evidence="4 7" id="KW-0418">Kinase</keyword>
<comment type="catalytic activity">
    <reaction evidence="6 7">
        <text>L-aspartate + ATP = 4-phospho-L-aspartate + ADP</text>
        <dbReference type="Rhea" id="RHEA:23776"/>
        <dbReference type="ChEBI" id="CHEBI:29991"/>
        <dbReference type="ChEBI" id="CHEBI:30616"/>
        <dbReference type="ChEBI" id="CHEBI:57535"/>
        <dbReference type="ChEBI" id="CHEBI:456216"/>
        <dbReference type="EC" id="2.7.2.4"/>
    </reaction>
</comment>
<dbReference type="SUPFAM" id="SSF55021">
    <property type="entry name" value="ACT-like"/>
    <property type="match status" value="2"/>
</dbReference>
<accession>A0A1U7LRY5</accession>
<evidence type="ECO:0000256" key="4">
    <source>
        <dbReference type="ARBA" id="ARBA00022777"/>
    </source>
</evidence>
<dbReference type="GO" id="GO:0071266">
    <property type="term" value="P:'de novo' L-methionine biosynthetic process"/>
    <property type="evidence" value="ECO:0007669"/>
    <property type="project" value="EnsemblFungi"/>
</dbReference>
<dbReference type="InterPro" id="IPR018042">
    <property type="entry name" value="Aspartate_kinase_CS"/>
</dbReference>
<evidence type="ECO:0000256" key="7">
    <source>
        <dbReference type="RuleBase" id="RU003448"/>
    </source>
</evidence>
<evidence type="ECO:0000256" key="6">
    <source>
        <dbReference type="ARBA" id="ARBA00047872"/>
    </source>
</evidence>
<dbReference type="InterPro" id="IPR036393">
    <property type="entry name" value="AceGlu_kinase-like_sf"/>
</dbReference>
<keyword evidence="5" id="KW-0067">ATP-binding</keyword>
<dbReference type="GO" id="GO:0005524">
    <property type="term" value="F:ATP binding"/>
    <property type="evidence" value="ECO:0007669"/>
    <property type="project" value="UniProtKB-KW"/>
</dbReference>
<reference evidence="9 10" key="1">
    <citation type="submission" date="2016-04" db="EMBL/GenBank/DDBJ databases">
        <title>Evolutionary innovation and constraint leading to complex multicellularity in the Ascomycota.</title>
        <authorList>
            <person name="Cisse O."/>
            <person name="Nguyen A."/>
            <person name="Hewitt D.A."/>
            <person name="Jedd G."/>
            <person name="Stajich J.E."/>
        </authorList>
    </citation>
    <scope>NUCLEOTIDE SEQUENCE [LARGE SCALE GENOMIC DNA]</scope>
    <source>
        <strain evidence="9 10">DAH-3</strain>
    </source>
</reference>
<evidence type="ECO:0000256" key="5">
    <source>
        <dbReference type="ARBA" id="ARBA00022840"/>
    </source>
</evidence>
<dbReference type="InterPro" id="IPR005260">
    <property type="entry name" value="Asp_kin_monofn"/>
</dbReference>
<dbReference type="OMA" id="DNINIMM"/>
<dbReference type="Pfam" id="PF00696">
    <property type="entry name" value="AA_kinase"/>
    <property type="match status" value="1"/>
</dbReference>
<proteinExistence type="inferred from homology"/>
<dbReference type="NCBIfam" id="TIGR00657">
    <property type="entry name" value="asp_kinases"/>
    <property type="match status" value="1"/>
</dbReference>
<keyword evidence="3" id="KW-0547">Nucleotide-binding</keyword>
<dbReference type="AlphaFoldDB" id="A0A1U7LRY5"/>
<protein>
    <recommendedName>
        <fullName evidence="7">Aspartokinase</fullName>
        <ecNumber evidence="7">2.7.2.4</ecNumber>
    </recommendedName>
</protein>
<dbReference type="InterPro" id="IPR045865">
    <property type="entry name" value="ACT-like_dom_sf"/>
</dbReference>
<dbReference type="Gene3D" id="3.30.70.260">
    <property type="match status" value="2"/>
</dbReference>
<dbReference type="InterPro" id="IPR001048">
    <property type="entry name" value="Asp/Glu/Uridylate_kinase"/>
</dbReference>
<dbReference type="GO" id="GO:0009089">
    <property type="term" value="P:lysine biosynthetic process via diaminopimelate"/>
    <property type="evidence" value="ECO:0007669"/>
    <property type="project" value="InterPro"/>
</dbReference>
<dbReference type="GO" id="GO:0005829">
    <property type="term" value="C:cytosol"/>
    <property type="evidence" value="ECO:0007669"/>
    <property type="project" value="TreeGrafter"/>
</dbReference>
<gene>
    <name evidence="9" type="ORF">NEOLI_004792</name>
</gene>
<name>A0A1U7LRY5_NEOID</name>
<dbReference type="InterPro" id="IPR001341">
    <property type="entry name" value="Asp_kinase"/>
</dbReference>
<dbReference type="PROSITE" id="PS51671">
    <property type="entry name" value="ACT"/>
    <property type="match status" value="1"/>
</dbReference>
<feature type="domain" description="ACT" evidence="8">
    <location>
        <begin position="422"/>
        <end position="502"/>
    </location>
</feature>
<evidence type="ECO:0000259" key="8">
    <source>
        <dbReference type="PROSITE" id="PS51671"/>
    </source>
</evidence>
<dbReference type="InterPro" id="IPR054352">
    <property type="entry name" value="ACT_Aspartokinase"/>
</dbReference>
<organism evidence="9 10">
    <name type="scientific">Neolecta irregularis (strain DAH-3)</name>
    <dbReference type="NCBI Taxonomy" id="1198029"/>
    <lineage>
        <taxon>Eukaryota</taxon>
        <taxon>Fungi</taxon>
        <taxon>Dikarya</taxon>
        <taxon>Ascomycota</taxon>
        <taxon>Taphrinomycotina</taxon>
        <taxon>Neolectales</taxon>
        <taxon>Neolectaceae</taxon>
        <taxon>Neolecta</taxon>
    </lineage>
</organism>
<evidence type="ECO:0000313" key="9">
    <source>
        <dbReference type="EMBL" id="OLL25343.1"/>
    </source>
</evidence>
<dbReference type="PIRSF" id="PIRSF000726">
    <property type="entry name" value="Asp_kin"/>
    <property type="match status" value="1"/>
</dbReference>
<dbReference type="STRING" id="1198029.A0A1U7LRY5"/>
<dbReference type="InterPro" id="IPR002912">
    <property type="entry name" value="ACT_dom"/>
</dbReference>
<keyword evidence="2 7" id="KW-0808">Transferase</keyword>
<dbReference type="PANTHER" id="PTHR21499">
    <property type="entry name" value="ASPARTATE KINASE"/>
    <property type="match status" value="1"/>
</dbReference>
<dbReference type="EMBL" id="LXFE01000429">
    <property type="protein sequence ID" value="OLL25343.1"/>
    <property type="molecule type" value="Genomic_DNA"/>
</dbReference>
<dbReference type="Proteomes" id="UP000186594">
    <property type="component" value="Unassembled WGS sequence"/>
</dbReference>
<dbReference type="Gene3D" id="3.40.1160.10">
    <property type="entry name" value="Acetylglutamate kinase-like"/>
    <property type="match status" value="1"/>
</dbReference>
<comment type="similarity">
    <text evidence="1 7">Belongs to the aspartokinase family.</text>
</comment>
<dbReference type="PANTHER" id="PTHR21499:SF59">
    <property type="entry name" value="ASPARTOKINASE"/>
    <property type="match status" value="1"/>
</dbReference>
<dbReference type="SUPFAM" id="SSF53633">
    <property type="entry name" value="Carbamate kinase-like"/>
    <property type="match status" value="1"/>
</dbReference>
<evidence type="ECO:0000256" key="1">
    <source>
        <dbReference type="ARBA" id="ARBA00010122"/>
    </source>
</evidence>
<dbReference type="Pfam" id="PF22468">
    <property type="entry name" value="ACT_9"/>
    <property type="match status" value="1"/>
</dbReference>
<evidence type="ECO:0000313" key="10">
    <source>
        <dbReference type="Proteomes" id="UP000186594"/>
    </source>
</evidence>
<evidence type="ECO:0000256" key="3">
    <source>
        <dbReference type="ARBA" id="ARBA00022741"/>
    </source>
</evidence>
<keyword evidence="10" id="KW-1185">Reference proteome</keyword>
<dbReference type="EC" id="2.7.2.4" evidence="7"/>
<sequence length="505" mass="55504">MLTRPPLSNATSSKGWIVQKFGGTSVGKFASNIATHIVPSHLDQNRLVVVCSARSSDTKGQGTTNMLLRAAESALIRDSNDFLQIVAQVREDHLKAARELISNKDKLEILTKEIAADCERLSSFLTAAQIIGEISPKTKDVIVGAGEKLSCILISALMNDKAFFLEIPEHVIPIDYSLPKDGLDEAFYTYLSAKLAEEIDKCKGKIGRGYTDLCAALLAVGLDADELQIWKEVDGIFTADPRKVSTARLLRTITPEEAAELTFFGSEVLHPATMEHVIKARIPIRIKNVENPTGSGTIIFPDTVARKGAETPLHPPRLLQTDLLTDSHVFRRRKPTAVTIKDKIAVLNIHSNRKTLSHGFFAKIFHILDRWKLVVDLISTSEVHVSMALHAEIRESDLKYAIEELKLVGTVDVLRGMAILSLVGKQMKNMVGIAANMFQTLAQSNINIEMISQGASEINISCVIDEKDAIKALNVIHLQLLGSGDGDDGFAVAFSKLEKKPWLFR</sequence>
<dbReference type="GO" id="GO:0009088">
    <property type="term" value="P:threonine biosynthetic process"/>
    <property type="evidence" value="ECO:0007669"/>
    <property type="project" value="EnsemblFungi"/>
</dbReference>
<dbReference type="GO" id="GO:0004072">
    <property type="term" value="F:aspartate kinase activity"/>
    <property type="evidence" value="ECO:0007669"/>
    <property type="project" value="UniProtKB-EC"/>
</dbReference>
<comment type="caution">
    <text evidence="9">The sequence shown here is derived from an EMBL/GenBank/DDBJ whole genome shotgun (WGS) entry which is preliminary data.</text>
</comment>
<dbReference type="OrthoDB" id="4323675at2759"/>
<dbReference type="PROSITE" id="PS00324">
    <property type="entry name" value="ASPARTOKINASE"/>
    <property type="match status" value="1"/>
</dbReference>